<feature type="domain" description="Response regulatory" evidence="6">
    <location>
        <begin position="1"/>
        <end position="113"/>
    </location>
</feature>
<keyword evidence="3" id="KW-0804">Transcription</keyword>
<evidence type="ECO:0008006" key="9">
    <source>
        <dbReference type="Google" id="ProtNLM"/>
    </source>
</evidence>
<name>A0A2W2ITH0_9ACTN</name>
<dbReference type="InterPro" id="IPR036452">
    <property type="entry name" value="Ribo_hydro-like"/>
</dbReference>
<evidence type="ECO:0000313" key="8">
    <source>
        <dbReference type="Proteomes" id="UP000248544"/>
    </source>
</evidence>
<dbReference type="PROSITE" id="PS50110">
    <property type="entry name" value="RESPONSE_REGULATORY"/>
    <property type="match status" value="1"/>
</dbReference>
<accession>A0A2W2ITH0</accession>
<gene>
    <name evidence="7" type="ORF">C1I98_06285</name>
</gene>
<dbReference type="InterPro" id="IPR001910">
    <property type="entry name" value="Inosine/uridine_hydrolase_dom"/>
</dbReference>
<evidence type="ECO:0000259" key="6">
    <source>
        <dbReference type="PROSITE" id="PS50110"/>
    </source>
</evidence>
<reference evidence="7 8" key="1">
    <citation type="submission" date="2018-01" db="EMBL/GenBank/DDBJ databases">
        <title>Draft genome sequence of Sphaerisporangium sp. 7K107.</title>
        <authorList>
            <person name="Sahin N."/>
            <person name="Saygin H."/>
            <person name="Ay H."/>
        </authorList>
    </citation>
    <scope>NUCLEOTIDE SEQUENCE [LARGE SCALE GENOMIC DNA]</scope>
    <source>
        <strain evidence="7 8">7K107</strain>
    </source>
</reference>
<dbReference type="PANTHER" id="PTHR43214">
    <property type="entry name" value="TWO-COMPONENT RESPONSE REGULATOR"/>
    <property type="match status" value="1"/>
</dbReference>
<sequence length="301" mass="32173">MGGALDVPGNVHQPGHDGSAEWNIHWDPGAAQRVLDSGVPDTMFPLDVTELVPITGEFALAFGARCASAPPVLVLTTFDNDTLVLDAIRAGACGYLLKDVTLERLTRAIRVIAAGGTLISPSITDRLLRAVHRREGPAGEDLPPVQRLTERELEVLLPVAEGYSNREIAQALFLAEGTVKNHVSTVLLELGARDRTNAVLRALHENVLDRLPPDQSPAACRAKAVSMSVRSIAGPGRPVGPSTVSAFRNRASCRSAARGQSGPCARGWVRSEVKTIRSVAFAVARTLPSARPRSRKASRWP</sequence>
<comment type="caution">
    <text evidence="7">The sequence shown here is derived from an EMBL/GenBank/DDBJ whole genome shotgun (WGS) entry which is preliminary data.</text>
</comment>
<evidence type="ECO:0000256" key="2">
    <source>
        <dbReference type="ARBA" id="ARBA00023125"/>
    </source>
</evidence>
<feature type="domain" description="HTH luxR-type" evidence="5">
    <location>
        <begin position="141"/>
        <end position="206"/>
    </location>
</feature>
<dbReference type="InterPro" id="IPR000792">
    <property type="entry name" value="Tscrpt_reg_LuxR_C"/>
</dbReference>
<dbReference type="InterPro" id="IPR001789">
    <property type="entry name" value="Sig_transdc_resp-reg_receiver"/>
</dbReference>
<dbReference type="PANTHER" id="PTHR43214:SF24">
    <property type="entry name" value="TRANSCRIPTIONAL REGULATORY PROTEIN NARL-RELATED"/>
    <property type="match status" value="1"/>
</dbReference>
<dbReference type="GO" id="GO:0000160">
    <property type="term" value="P:phosphorelay signal transduction system"/>
    <property type="evidence" value="ECO:0007669"/>
    <property type="project" value="InterPro"/>
</dbReference>
<evidence type="ECO:0000256" key="1">
    <source>
        <dbReference type="ARBA" id="ARBA00023015"/>
    </source>
</evidence>
<dbReference type="SUPFAM" id="SSF46894">
    <property type="entry name" value="C-terminal effector domain of the bipartite response regulators"/>
    <property type="match status" value="1"/>
</dbReference>
<dbReference type="EMBL" id="POUA01000029">
    <property type="protein sequence ID" value="PZG53044.1"/>
    <property type="molecule type" value="Genomic_DNA"/>
</dbReference>
<dbReference type="AlphaFoldDB" id="A0A2W2ITH0"/>
<organism evidence="7 8">
    <name type="scientific">Spongiactinospora gelatinilytica</name>
    <dbReference type="NCBI Taxonomy" id="2666298"/>
    <lineage>
        <taxon>Bacteria</taxon>
        <taxon>Bacillati</taxon>
        <taxon>Actinomycetota</taxon>
        <taxon>Actinomycetes</taxon>
        <taxon>Streptosporangiales</taxon>
        <taxon>Streptosporangiaceae</taxon>
        <taxon>Spongiactinospora</taxon>
    </lineage>
</organism>
<dbReference type="Proteomes" id="UP000248544">
    <property type="component" value="Unassembled WGS sequence"/>
</dbReference>
<protein>
    <recommendedName>
        <fullName evidence="9">DNA-binding response regulator</fullName>
    </recommendedName>
</protein>
<dbReference type="Pfam" id="PF00196">
    <property type="entry name" value="GerE"/>
    <property type="match status" value="1"/>
</dbReference>
<dbReference type="Gene3D" id="1.10.10.10">
    <property type="entry name" value="Winged helix-like DNA-binding domain superfamily/Winged helix DNA-binding domain"/>
    <property type="match status" value="1"/>
</dbReference>
<dbReference type="SMART" id="SM00421">
    <property type="entry name" value="HTH_LUXR"/>
    <property type="match status" value="1"/>
</dbReference>
<dbReference type="SUPFAM" id="SSF52172">
    <property type="entry name" value="CheY-like"/>
    <property type="match status" value="1"/>
</dbReference>
<dbReference type="Pfam" id="PF01156">
    <property type="entry name" value="IU_nuc_hydro"/>
    <property type="match status" value="1"/>
</dbReference>
<dbReference type="GO" id="GO:0003677">
    <property type="term" value="F:DNA binding"/>
    <property type="evidence" value="ECO:0007669"/>
    <property type="project" value="UniProtKB-KW"/>
</dbReference>
<dbReference type="PROSITE" id="PS50043">
    <property type="entry name" value="HTH_LUXR_2"/>
    <property type="match status" value="1"/>
</dbReference>
<keyword evidence="8" id="KW-1185">Reference proteome</keyword>
<proteinExistence type="predicted"/>
<dbReference type="PRINTS" id="PR00038">
    <property type="entry name" value="HTHLUXR"/>
</dbReference>
<dbReference type="InterPro" id="IPR036388">
    <property type="entry name" value="WH-like_DNA-bd_sf"/>
</dbReference>
<evidence type="ECO:0000256" key="4">
    <source>
        <dbReference type="PROSITE-ProRule" id="PRU00169"/>
    </source>
</evidence>
<keyword evidence="1" id="KW-0805">Transcription regulation</keyword>
<dbReference type="CDD" id="cd06170">
    <property type="entry name" value="LuxR_C_like"/>
    <property type="match status" value="1"/>
</dbReference>
<evidence type="ECO:0000256" key="3">
    <source>
        <dbReference type="ARBA" id="ARBA00023163"/>
    </source>
</evidence>
<evidence type="ECO:0000259" key="5">
    <source>
        <dbReference type="PROSITE" id="PS50043"/>
    </source>
</evidence>
<dbReference type="InterPro" id="IPR039420">
    <property type="entry name" value="WalR-like"/>
</dbReference>
<evidence type="ECO:0000313" key="7">
    <source>
        <dbReference type="EMBL" id="PZG53044.1"/>
    </source>
</evidence>
<comment type="caution">
    <text evidence="4">Lacks conserved residue(s) required for the propagation of feature annotation.</text>
</comment>
<dbReference type="GO" id="GO:0006355">
    <property type="term" value="P:regulation of DNA-templated transcription"/>
    <property type="evidence" value="ECO:0007669"/>
    <property type="project" value="InterPro"/>
</dbReference>
<keyword evidence="2" id="KW-0238">DNA-binding</keyword>
<dbReference type="GO" id="GO:0016799">
    <property type="term" value="F:hydrolase activity, hydrolyzing N-glycosyl compounds"/>
    <property type="evidence" value="ECO:0007669"/>
    <property type="project" value="InterPro"/>
</dbReference>
<dbReference type="Gene3D" id="3.90.245.10">
    <property type="entry name" value="Ribonucleoside hydrolase-like"/>
    <property type="match status" value="1"/>
</dbReference>
<dbReference type="InterPro" id="IPR016032">
    <property type="entry name" value="Sig_transdc_resp-reg_C-effctor"/>
</dbReference>
<dbReference type="SUPFAM" id="SSF53590">
    <property type="entry name" value="Nucleoside hydrolase"/>
    <property type="match status" value="1"/>
</dbReference>
<dbReference type="InterPro" id="IPR011006">
    <property type="entry name" value="CheY-like_superfamily"/>
</dbReference>